<dbReference type="Pfam" id="PF21088">
    <property type="entry name" value="MS_channel_1st"/>
    <property type="match status" value="1"/>
</dbReference>
<dbReference type="EMBL" id="UINC01014905">
    <property type="protein sequence ID" value="SVA63194.1"/>
    <property type="molecule type" value="Genomic_DNA"/>
</dbReference>
<feature type="transmembrane region" description="Helical" evidence="7">
    <location>
        <begin position="90"/>
        <end position="112"/>
    </location>
</feature>
<dbReference type="SUPFAM" id="SSF50182">
    <property type="entry name" value="Sm-like ribonucleoproteins"/>
    <property type="match status" value="1"/>
</dbReference>
<evidence type="ECO:0000259" key="9">
    <source>
        <dbReference type="Pfam" id="PF21088"/>
    </source>
</evidence>
<dbReference type="GO" id="GO:0005886">
    <property type="term" value="C:plasma membrane"/>
    <property type="evidence" value="ECO:0007669"/>
    <property type="project" value="UniProtKB-SubCell"/>
</dbReference>
<keyword evidence="4 7" id="KW-0812">Transmembrane</keyword>
<feature type="transmembrane region" description="Helical" evidence="7">
    <location>
        <begin position="17"/>
        <end position="35"/>
    </location>
</feature>
<proteinExistence type="inferred from homology"/>
<dbReference type="InterPro" id="IPR010920">
    <property type="entry name" value="LSM_dom_sf"/>
</dbReference>
<keyword evidence="6 7" id="KW-0472">Membrane</keyword>
<dbReference type="SUPFAM" id="SSF82861">
    <property type="entry name" value="Mechanosensitive channel protein MscS (YggB), transmembrane region"/>
    <property type="match status" value="1"/>
</dbReference>
<dbReference type="Gene3D" id="2.30.30.60">
    <property type="match status" value="1"/>
</dbReference>
<dbReference type="AlphaFoldDB" id="A0A381XEL8"/>
<dbReference type="InterPro" id="IPR049142">
    <property type="entry name" value="MS_channel_1st"/>
</dbReference>
<comment type="similarity">
    <text evidence="2">Belongs to the MscS (TC 1.A.23) family.</text>
</comment>
<reference evidence="10" key="1">
    <citation type="submission" date="2018-05" db="EMBL/GenBank/DDBJ databases">
        <authorList>
            <person name="Lanie J.A."/>
            <person name="Ng W.-L."/>
            <person name="Kazmierczak K.M."/>
            <person name="Andrzejewski T.M."/>
            <person name="Davidsen T.M."/>
            <person name="Wayne K.J."/>
            <person name="Tettelin H."/>
            <person name="Glass J.I."/>
            <person name="Rusch D."/>
            <person name="Podicherti R."/>
            <person name="Tsui H.-C.T."/>
            <person name="Winkler M.E."/>
        </authorList>
    </citation>
    <scope>NUCLEOTIDE SEQUENCE</scope>
</reference>
<evidence type="ECO:0000256" key="5">
    <source>
        <dbReference type="ARBA" id="ARBA00022989"/>
    </source>
</evidence>
<protein>
    <submittedName>
        <fullName evidence="10">Uncharacterized protein</fullName>
    </submittedName>
</protein>
<dbReference type="Gene3D" id="3.30.70.100">
    <property type="match status" value="1"/>
</dbReference>
<name>A0A381XEL8_9ZZZZ</name>
<dbReference type="InterPro" id="IPR023408">
    <property type="entry name" value="MscS_beta-dom_sf"/>
</dbReference>
<evidence type="ECO:0000256" key="3">
    <source>
        <dbReference type="ARBA" id="ARBA00022475"/>
    </source>
</evidence>
<sequence>MLEIINKTYYGNSIGDWLIAFTLIALSIIIGKILYWFSSTMLKRLTRKTETKLDDILVNMIEEPLIMVGVLVCVWYSVSTLNISSNVQEVINNILYILVIFNIAWLITRTIGALVEHYIVPITEKSETDLDDVLLPIIRTSFNFLVWSIAIIVGLNNAGYNLGTILAGMGIGGLAVAMASRETITNLIGGFTVMVSRPFKVDDRIRVSGVDGWVKNIKLNATIVNDFYGRAHIIPNRVFIDNIIENVDNEKAYYEVERFKLRHDTSSSQMQTAKNILKDIILQNELFENNYWITFDKIGDYSFDIEFWYAIKKWHTSDKSQYANWYQKKSFAKNQLHLSILKQFEKNKLKFALPIESRVFPSSKHSSLFSDKSEDIDHE</sequence>
<keyword evidence="5 7" id="KW-1133">Transmembrane helix</keyword>
<dbReference type="InterPro" id="IPR006685">
    <property type="entry name" value="MscS_channel_2nd"/>
</dbReference>
<evidence type="ECO:0000256" key="2">
    <source>
        <dbReference type="ARBA" id="ARBA00008017"/>
    </source>
</evidence>
<evidence type="ECO:0000256" key="4">
    <source>
        <dbReference type="ARBA" id="ARBA00022692"/>
    </source>
</evidence>
<dbReference type="GO" id="GO:0055085">
    <property type="term" value="P:transmembrane transport"/>
    <property type="evidence" value="ECO:0007669"/>
    <property type="project" value="InterPro"/>
</dbReference>
<accession>A0A381XEL8</accession>
<evidence type="ECO:0000256" key="7">
    <source>
        <dbReference type="SAM" id="Phobius"/>
    </source>
</evidence>
<evidence type="ECO:0000313" key="10">
    <source>
        <dbReference type="EMBL" id="SVA63194.1"/>
    </source>
</evidence>
<evidence type="ECO:0000259" key="8">
    <source>
        <dbReference type="Pfam" id="PF00924"/>
    </source>
</evidence>
<feature type="domain" description="Mechanosensitive ion channel MscS" evidence="8">
    <location>
        <begin position="183"/>
        <end position="247"/>
    </location>
</feature>
<keyword evidence="3" id="KW-1003">Cell membrane</keyword>
<dbReference type="PANTHER" id="PTHR30566">
    <property type="entry name" value="YNAI-RELATED MECHANOSENSITIVE ION CHANNEL"/>
    <property type="match status" value="1"/>
</dbReference>
<feature type="transmembrane region" description="Helical" evidence="7">
    <location>
        <begin position="159"/>
        <end position="179"/>
    </location>
</feature>
<feature type="transmembrane region" description="Helical" evidence="7">
    <location>
        <begin position="56"/>
        <end position="78"/>
    </location>
</feature>
<organism evidence="10">
    <name type="scientific">marine metagenome</name>
    <dbReference type="NCBI Taxonomy" id="408172"/>
    <lineage>
        <taxon>unclassified sequences</taxon>
        <taxon>metagenomes</taxon>
        <taxon>ecological metagenomes</taxon>
    </lineage>
</organism>
<evidence type="ECO:0000256" key="6">
    <source>
        <dbReference type="ARBA" id="ARBA00023136"/>
    </source>
</evidence>
<dbReference type="InterPro" id="IPR011014">
    <property type="entry name" value="MscS_channel_TM-2"/>
</dbReference>
<evidence type="ECO:0000256" key="1">
    <source>
        <dbReference type="ARBA" id="ARBA00004651"/>
    </source>
</evidence>
<comment type="subcellular location">
    <subcellularLocation>
        <location evidence="1">Cell membrane</location>
        <topology evidence="1">Multi-pass membrane protein</topology>
    </subcellularLocation>
</comment>
<dbReference type="Pfam" id="PF00924">
    <property type="entry name" value="MS_channel_2nd"/>
    <property type="match status" value="1"/>
</dbReference>
<dbReference type="Gene3D" id="1.10.287.1260">
    <property type="match status" value="1"/>
</dbReference>
<feature type="transmembrane region" description="Helical" evidence="7">
    <location>
        <begin position="133"/>
        <end position="153"/>
    </location>
</feature>
<gene>
    <name evidence="10" type="ORF">METZ01_LOCUS116048</name>
</gene>
<dbReference type="PANTHER" id="PTHR30566:SF5">
    <property type="entry name" value="MECHANOSENSITIVE ION CHANNEL PROTEIN 1, MITOCHONDRIAL-RELATED"/>
    <property type="match status" value="1"/>
</dbReference>
<feature type="domain" description="Mechanosensitive ion channel transmembrane helices 2/3" evidence="9">
    <location>
        <begin position="142"/>
        <end position="180"/>
    </location>
</feature>